<proteinExistence type="predicted"/>
<keyword evidence="1" id="KW-0472">Membrane</keyword>
<dbReference type="Proteomes" id="UP001163823">
    <property type="component" value="Chromosome 5"/>
</dbReference>
<organism evidence="3 4">
    <name type="scientific">Quillaja saponaria</name>
    <name type="common">Soap bark tree</name>
    <dbReference type="NCBI Taxonomy" id="32244"/>
    <lineage>
        <taxon>Eukaryota</taxon>
        <taxon>Viridiplantae</taxon>
        <taxon>Streptophyta</taxon>
        <taxon>Embryophyta</taxon>
        <taxon>Tracheophyta</taxon>
        <taxon>Spermatophyta</taxon>
        <taxon>Magnoliopsida</taxon>
        <taxon>eudicotyledons</taxon>
        <taxon>Gunneridae</taxon>
        <taxon>Pentapetalae</taxon>
        <taxon>rosids</taxon>
        <taxon>fabids</taxon>
        <taxon>Fabales</taxon>
        <taxon>Quillajaceae</taxon>
        <taxon>Quillaja</taxon>
    </lineage>
</organism>
<protein>
    <submittedName>
        <fullName evidence="3">Uncharacterized protein</fullName>
    </submittedName>
</protein>
<evidence type="ECO:0000256" key="2">
    <source>
        <dbReference type="SAM" id="SignalP"/>
    </source>
</evidence>
<feature type="transmembrane region" description="Helical" evidence="1">
    <location>
        <begin position="67"/>
        <end position="89"/>
    </location>
</feature>
<keyword evidence="1" id="KW-0812">Transmembrane</keyword>
<evidence type="ECO:0000256" key="1">
    <source>
        <dbReference type="SAM" id="Phobius"/>
    </source>
</evidence>
<evidence type="ECO:0000313" key="4">
    <source>
        <dbReference type="Proteomes" id="UP001163823"/>
    </source>
</evidence>
<reference evidence="3" key="1">
    <citation type="journal article" date="2023" name="Science">
        <title>Elucidation of the pathway for biosynthesis of saponin adjuvants from the soapbark tree.</title>
        <authorList>
            <person name="Reed J."/>
            <person name="Orme A."/>
            <person name="El-Demerdash A."/>
            <person name="Owen C."/>
            <person name="Martin L.B.B."/>
            <person name="Misra R.C."/>
            <person name="Kikuchi S."/>
            <person name="Rejzek M."/>
            <person name="Martin A.C."/>
            <person name="Harkess A."/>
            <person name="Leebens-Mack J."/>
            <person name="Louveau T."/>
            <person name="Stephenson M.J."/>
            <person name="Osbourn A."/>
        </authorList>
    </citation>
    <scope>NUCLEOTIDE SEQUENCE</scope>
    <source>
        <strain evidence="3">S10</strain>
    </source>
</reference>
<gene>
    <name evidence="3" type="ORF">O6P43_013120</name>
</gene>
<feature type="signal peptide" evidence="2">
    <location>
        <begin position="1"/>
        <end position="22"/>
    </location>
</feature>
<evidence type="ECO:0000313" key="3">
    <source>
        <dbReference type="EMBL" id="KAJ7969114.1"/>
    </source>
</evidence>
<keyword evidence="2" id="KW-0732">Signal</keyword>
<comment type="caution">
    <text evidence="3">The sequence shown here is derived from an EMBL/GenBank/DDBJ whole genome shotgun (WGS) entry which is preliminary data.</text>
</comment>
<name>A0AAD7M391_QUISA</name>
<feature type="chain" id="PRO_5042130251" evidence="2">
    <location>
        <begin position="23"/>
        <end position="106"/>
    </location>
</feature>
<dbReference type="AlphaFoldDB" id="A0AAD7M391"/>
<keyword evidence="1" id="KW-1133">Transmembrane helix</keyword>
<sequence length="106" mass="11989">MNDYVFLMVLLMPMMNLIDVDALLDEDEVQVVQDEDVEDDVGVIGGEVDEIMSVDNGEGENPLTMKMVMMTMTIVMIMLAMEMMMGRAVEMMKLIVMFMKKGLILV</sequence>
<accession>A0AAD7M391</accession>
<dbReference type="KEGG" id="qsa:O6P43_013120"/>
<dbReference type="EMBL" id="JARAOO010000005">
    <property type="protein sequence ID" value="KAJ7969114.1"/>
    <property type="molecule type" value="Genomic_DNA"/>
</dbReference>
<keyword evidence="4" id="KW-1185">Reference proteome</keyword>